<reference evidence="2" key="1">
    <citation type="submission" date="2021-02" db="EMBL/GenBank/DDBJ databases">
        <authorList>
            <person name="Nowell W R."/>
        </authorList>
    </citation>
    <scope>NUCLEOTIDE SEQUENCE</scope>
</reference>
<proteinExistence type="predicted"/>
<dbReference type="EMBL" id="CAJNOK010009998">
    <property type="protein sequence ID" value="CAF1103683.1"/>
    <property type="molecule type" value="Genomic_DNA"/>
</dbReference>
<evidence type="ECO:0008006" key="5">
    <source>
        <dbReference type="Google" id="ProtNLM"/>
    </source>
</evidence>
<evidence type="ECO:0000313" key="3">
    <source>
        <dbReference type="EMBL" id="CAF3865543.1"/>
    </source>
</evidence>
<feature type="non-terminal residue" evidence="2">
    <location>
        <position position="1"/>
    </location>
</feature>
<organism evidence="2 4">
    <name type="scientific">Didymodactylos carnosus</name>
    <dbReference type="NCBI Taxonomy" id="1234261"/>
    <lineage>
        <taxon>Eukaryota</taxon>
        <taxon>Metazoa</taxon>
        <taxon>Spiralia</taxon>
        <taxon>Gnathifera</taxon>
        <taxon>Rotifera</taxon>
        <taxon>Eurotatoria</taxon>
        <taxon>Bdelloidea</taxon>
        <taxon>Philodinida</taxon>
        <taxon>Philodinidae</taxon>
        <taxon>Didymodactylos</taxon>
    </lineage>
</organism>
<dbReference type="EMBL" id="CAJOBA010010242">
    <property type="protein sequence ID" value="CAF3865543.1"/>
    <property type="molecule type" value="Genomic_DNA"/>
</dbReference>
<accession>A0A8S2E8I0</accession>
<feature type="compositionally biased region" description="Basic and acidic residues" evidence="1">
    <location>
        <begin position="255"/>
        <end position="278"/>
    </location>
</feature>
<evidence type="ECO:0000256" key="1">
    <source>
        <dbReference type="SAM" id="MobiDB-lite"/>
    </source>
</evidence>
<name>A0A8S2E8I0_9BILA</name>
<feature type="compositionally biased region" description="Acidic residues" evidence="1">
    <location>
        <begin position="231"/>
        <end position="246"/>
    </location>
</feature>
<sequence>NDEWIYNQETITTDSETNKIFDSALDIIVADRGYSSCIGPFTLVTPLSIRKGEKQLSHSSPNQTRCITIVRNATEHECFFPPLSEPIIRNWCASVYAFELSEQYLQQMITDMKIMKHIKYSNAIRCHNVINRFASVDSINPRKHIVYIRRGENEASNNNLLNNFLTYCDCKQGCRTSSPCVHAVACFRFFMLKQQHKDIPIFNPESAQLSTYINNVAKWKYEYQNIDDDDLESVNDSNIDDDDLESVDGSNVNDDNARDDNNMYSNESDREISSMEND</sequence>
<dbReference type="AlphaFoldDB" id="A0A8S2E8I0"/>
<comment type="caution">
    <text evidence="2">The sequence shown here is derived from an EMBL/GenBank/DDBJ whole genome shotgun (WGS) entry which is preliminary data.</text>
</comment>
<dbReference type="Proteomes" id="UP000677228">
    <property type="component" value="Unassembled WGS sequence"/>
</dbReference>
<protein>
    <recommendedName>
        <fullName evidence="5">SWIM-type domain-containing protein</fullName>
    </recommendedName>
</protein>
<feature type="region of interest" description="Disordered" evidence="1">
    <location>
        <begin position="231"/>
        <end position="278"/>
    </location>
</feature>
<evidence type="ECO:0000313" key="2">
    <source>
        <dbReference type="EMBL" id="CAF1103683.1"/>
    </source>
</evidence>
<evidence type="ECO:0000313" key="4">
    <source>
        <dbReference type="Proteomes" id="UP000677228"/>
    </source>
</evidence>
<gene>
    <name evidence="2" type="ORF">OVA965_LOCUS19420</name>
    <name evidence="3" type="ORF">TMI583_LOCUS19448</name>
</gene>
<dbReference type="Proteomes" id="UP000682733">
    <property type="component" value="Unassembled WGS sequence"/>
</dbReference>